<gene>
    <name evidence="1" type="ORF">GKD85_02405</name>
</gene>
<comment type="caution">
    <text evidence="1">The sequence shown here is derived from an EMBL/GenBank/DDBJ whole genome shotgun (WGS) entry which is preliminary data.</text>
</comment>
<dbReference type="RefSeq" id="WP_154252004.1">
    <property type="nucleotide sequence ID" value="NZ_WKPZ01000004.1"/>
</dbReference>
<organism evidence="1 2">
    <name type="scientific">Faecalibacterium prausnitzii</name>
    <dbReference type="NCBI Taxonomy" id="853"/>
    <lineage>
        <taxon>Bacteria</taxon>
        <taxon>Bacillati</taxon>
        <taxon>Bacillota</taxon>
        <taxon>Clostridia</taxon>
        <taxon>Eubacteriales</taxon>
        <taxon>Oscillospiraceae</taxon>
        <taxon>Faecalibacterium</taxon>
    </lineage>
</organism>
<dbReference type="Pfam" id="PF06356">
    <property type="entry name" value="DUF1064"/>
    <property type="match status" value="1"/>
</dbReference>
<sequence length="177" mass="20062">MSTRLSLEDLPPRYRAQAEAQIARCTRGKCTPAQQTLADAAKSAGKIGRTFESRGEYEYYISVVVPGIESGKIIKATPHVAFPLLPAKEYGNVKLPAARYTADYVLVYADGTVEVVEIKSKFTRRAQRDYIYRRRLFIDLIAEPKGYKFTEIITPDSKDEIREWKRLAKQAGRSEKP</sequence>
<name>A0A6L5TDS2_9FIRM</name>
<protein>
    <submittedName>
        <fullName evidence="1">DUF1064 domain-containing protein</fullName>
    </submittedName>
</protein>
<evidence type="ECO:0000313" key="2">
    <source>
        <dbReference type="Proteomes" id="UP000477010"/>
    </source>
</evidence>
<evidence type="ECO:0000313" key="1">
    <source>
        <dbReference type="EMBL" id="MSC79682.1"/>
    </source>
</evidence>
<dbReference type="EMBL" id="WKQE01000002">
    <property type="protein sequence ID" value="MSC79682.1"/>
    <property type="molecule type" value="Genomic_DNA"/>
</dbReference>
<dbReference type="InterPro" id="IPR009414">
    <property type="entry name" value="DUF1064"/>
</dbReference>
<proteinExistence type="predicted"/>
<reference evidence="1 2" key="1">
    <citation type="journal article" date="2019" name="Nat. Med.">
        <title>A library of human gut bacterial isolates paired with longitudinal multiomics data enables mechanistic microbiome research.</title>
        <authorList>
            <person name="Poyet M."/>
            <person name="Groussin M."/>
            <person name="Gibbons S.M."/>
            <person name="Avila-Pacheco J."/>
            <person name="Jiang X."/>
            <person name="Kearney S.M."/>
            <person name="Perrotta A.R."/>
            <person name="Berdy B."/>
            <person name="Zhao S."/>
            <person name="Lieberman T.D."/>
            <person name="Swanson P.K."/>
            <person name="Smith M."/>
            <person name="Roesemann S."/>
            <person name="Alexander J.E."/>
            <person name="Rich S.A."/>
            <person name="Livny J."/>
            <person name="Vlamakis H."/>
            <person name="Clish C."/>
            <person name="Bullock K."/>
            <person name="Deik A."/>
            <person name="Scott J."/>
            <person name="Pierce K.A."/>
            <person name="Xavier R.J."/>
            <person name="Alm E.J."/>
        </authorList>
    </citation>
    <scope>NUCLEOTIDE SEQUENCE [LARGE SCALE GENOMIC DNA]</scope>
    <source>
        <strain evidence="1 2">BIOML-B9</strain>
    </source>
</reference>
<dbReference type="Proteomes" id="UP000477010">
    <property type="component" value="Unassembled WGS sequence"/>
</dbReference>
<dbReference type="AlphaFoldDB" id="A0A6L5TDS2"/>
<accession>A0A6L5TDS2</accession>